<proteinExistence type="predicted"/>
<evidence type="ECO:0008006" key="4">
    <source>
        <dbReference type="Google" id="ProtNLM"/>
    </source>
</evidence>
<name>A0A809RNH4_9PROT</name>
<feature type="region of interest" description="Disordered" evidence="1">
    <location>
        <begin position="1"/>
        <end position="22"/>
    </location>
</feature>
<accession>A0A809RNH4</accession>
<dbReference type="Proteomes" id="UP000662914">
    <property type="component" value="Chromosome"/>
</dbReference>
<protein>
    <recommendedName>
        <fullName evidence="4">PilZ domain-containing protein</fullName>
    </recommendedName>
</protein>
<evidence type="ECO:0000313" key="2">
    <source>
        <dbReference type="EMBL" id="BBO21112.1"/>
    </source>
</evidence>
<dbReference type="AlphaFoldDB" id="A0A809RNH4"/>
<organism evidence="2 3">
    <name type="scientific">Candidatus Desulfobacillus denitrificans</name>
    <dbReference type="NCBI Taxonomy" id="2608985"/>
    <lineage>
        <taxon>Bacteria</taxon>
        <taxon>Pseudomonadati</taxon>
        <taxon>Pseudomonadota</taxon>
        <taxon>Betaproteobacteria</taxon>
        <taxon>Candidatus Desulfobacillus</taxon>
    </lineage>
</organism>
<evidence type="ECO:0000256" key="1">
    <source>
        <dbReference type="SAM" id="MobiDB-lite"/>
    </source>
</evidence>
<dbReference type="EMBL" id="AP021857">
    <property type="protein sequence ID" value="BBO21112.1"/>
    <property type="molecule type" value="Genomic_DNA"/>
</dbReference>
<gene>
    <name evidence="2" type="ORF">DSYM_18110</name>
</gene>
<evidence type="ECO:0000313" key="3">
    <source>
        <dbReference type="Proteomes" id="UP000662914"/>
    </source>
</evidence>
<dbReference type="KEGG" id="ddz:DSYM_18110"/>
<reference evidence="2" key="1">
    <citation type="journal article" name="DNA Res.">
        <title>The physiological potential of anammox bacteria as revealed by their core genome structure.</title>
        <authorList>
            <person name="Okubo T."/>
            <person name="Toyoda A."/>
            <person name="Fukuhara K."/>
            <person name="Uchiyama I."/>
            <person name="Harigaya Y."/>
            <person name="Kuroiwa M."/>
            <person name="Suzuki T."/>
            <person name="Murakami Y."/>
            <person name="Suwa Y."/>
            <person name="Takami H."/>
        </authorList>
    </citation>
    <scope>NUCLEOTIDE SEQUENCE</scope>
    <source>
        <strain evidence="2">317325-3</strain>
    </source>
</reference>
<sequence>MFKLIWSNKDPASDRTPAADPAPGAEQLRMLIEHFPIGRKIRYFPEFQRDIVFQTLIIAYGVNDHLVYAREDIRRDADGQPAAFLVGEKKSLLKREQVKKLQIMVPDTTDMERSLDYIRRASLGRNGQFVRGNTITLIADTCNRGIPSIDTQVDSRIKLKDGPYRDNQMILLRPDFDTLRIADQRQKARVQSDVPVHLYLKEEAPPVSCILGDFSDVSLRLTARPGQPGLPALKPNDKVTVVLGLGDATRSYRVRGVVFRAAADACVVKMRQLYRDGEFSPVRTMDVLEIKTALLNLNG</sequence>